<dbReference type="Gramene" id="KQJ95867">
    <property type="protein sequence ID" value="KQJ95867"/>
    <property type="gene ID" value="BRADI_3g19483v3"/>
</dbReference>
<dbReference type="InParanoid" id="A0A0Q3I5M7"/>
<feature type="region of interest" description="Disordered" evidence="1">
    <location>
        <begin position="1"/>
        <end position="58"/>
    </location>
</feature>
<dbReference type="Proteomes" id="UP000008810">
    <property type="component" value="Chromosome 3"/>
</dbReference>
<reference evidence="2 3" key="1">
    <citation type="journal article" date="2010" name="Nature">
        <title>Genome sequencing and analysis of the model grass Brachypodium distachyon.</title>
        <authorList>
            <consortium name="International Brachypodium Initiative"/>
        </authorList>
    </citation>
    <scope>NUCLEOTIDE SEQUENCE [LARGE SCALE GENOMIC DNA]</scope>
    <source>
        <strain evidence="2 3">Bd21</strain>
    </source>
</reference>
<protein>
    <submittedName>
        <fullName evidence="2 3">Uncharacterized protein</fullName>
    </submittedName>
</protein>
<organism evidence="2">
    <name type="scientific">Brachypodium distachyon</name>
    <name type="common">Purple false brome</name>
    <name type="synonym">Trachynia distachya</name>
    <dbReference type="NCBI Taxonomy" id="15368"/>
    <lineage>
        <taxon>Eukaryota</taxon>
        <taxon>Viridiplantae</taxon>
        <taxon>Streptophyta</taxon>
        <taxon>Embryophyta</taxon>
        <taxon>Tracheophyta</taxon>
        <taxon>Spermatophyta</taxon>
        <taxon>Magnoliopsida</taxon>
        <taxon>Liliopsida</taxon>
        <taxon>Poales</taxon>
        <taxon>Poaceae</taxon>
        <taxon>BOP clade</taxon>
        <taxon>Pooideae</taxon>
        <taxon>Stipodae</taxon>
        <taxon>Brachypodieae</taxon>
        <taxon>Brachypodium</taxon>
    </lineage>
</organism>
<proteinExistence type="predicted"/>
<accession>A0A0Q3I5M7</accession>
<evidence type="ECO:0000313" key="3">
    <source>
        <dbReference type="EnsemblPlants" id="KQJ95867"/>
    </source>
</evidence>
<evidence type="ECO:0000313" key="2">
    <source>
        <dbReference type="EMBL" id="KQJ95867.1"/>
    </source>
</evidence>
<name>A0A0Q3I5M7_BRADI</name>
<reference evidence="3" key="3">
    <citation type="submission" date="2018-08" db="UniProtKB">
        <authorList>
            <consortium name="EnsemblPlants"/>
        </authorList>
    </citation>
    <scope>IDENTIFICATION</scope>
    <source>
        <strain evidence="3">cv. Bd21</strain>
    </source>
</reference>
<sequence length="162" mass="16359">MAAANLRRSLRTSGWTSSSPSSSSRSASELPQSVGFALMSRPGGVGDGSGGAMPSRVGHGPCPWLGQYSGGGGGARARTKLSSLPSMGGAGSDIIHSIEGVYSGEAGGAVVDGAVADGAAALGPSSGAGAVALQPGRGRRPAAWVWRRGAHRRRVRRRRRPW</sequence>
<evidence type="ECO:0000256" key="1">
    <source>
        <dbReference type="SAM" id="MobiDB-lite"/>
    </source>
</evidence>
<dbReference type="EnsemblPlants" id="KQJ95867">
    <property type="protein sequence ID" value="KQJ95867"/>
    <property type="gene ID" value="BRADI_3g19483v3"/>
</dbReference>
<dbReference type="EMBL" id="CM000882">
    <property type="protein sequence ID" value="KQJ95867.1"/>
    <property type="molecule type" value="Genomic_DNA"/>
</dbReference>
<gene>
    <name evidence="2" type="ORF">BRADI_3g19483v3</name>
</gene>
<evidence type="ECO:0000313" key="4">
    <source>
        <dbReference type="Proteomes" id="UP000008810"/>
    </source>
</evidence>
<keyword evidence="4" id="KW-1185">Reference proteome</keyword>
<reference evidence="2" key="2">
    <citation type="submission" date="2017-06" db="EMBL/GenBank/DDBJ databases">
        <title>WGS assembly of Brachypodium distachyon.</title>
        <authorList>
            <consortium name="The International Brachypodium Initiative"/>
            <person name="Lucas S."/>
            <person name="Harmon-Smith M."/>
            <person name="Lail K."/>
            <person name="Tice H."/>
            <person name="Grimwood J."/>
            <person name="Bruce D."/>
            <person name="Barry K."/>
            <person name="Shu S."/>
            <person name="Lindquist E."/>
            <person name="Wang M."/>
            <person name="Pitluck S."/>
            <person name="Vogel J.P."/>
            <person name="Garvin D.F."/>
            <person name="Mockler T.C."/>
            <person name="Schmutz J."/>
            <person name="Rokhsar D."/>
            <person name="Bevan M.W."/>
        </authorList>
    </citation>
    <scope>NUCLEOTIDE SEQUENCE</scope>
    <source>
        <strain evidence="2">Bd21</strain>
    </source>
</reference>
<dbReference type="AlphaFoldDB" id="A0A0Q3I5M7"/>
<feature type="compositionally biased region" description="Low complexity" evidence="1">
    <location>
        <begin position="11"/>
        <end position="28"/>
    </location>
</feature>